<dbReference type="STRING" id="427683.A5481_02765"/>
<organism evidence="2 3">
    <name type="scientific">Methylobacterium platani</name>
    <dbReference type="NCBI Taxonomy" id="427683"/>
    <lineage>
        <taxon>Bacteria</taxon>
        <taxon>Pseudomonadati</taxon>
        <taxon>Pseudomonadota</taxon>
        <taxon>Alphaproteobacteria</taxon>
        <taxon>Hyphomicrobiales</taxon>
        <taxon>Methylobacteriaceae</taxon>
        <taxon>Methylobacterium</taxon>
    </lineage>
</organism>
<dbReference type="Gene3D" id="2.60.120.330">
    <property type="entry name" value="B-lactam Antibiotic, Isopenicillin N Synthase, Chain"/>
    <property type="match status" value="1"/>
</dbReference>
<dbReference type="AlphaFoldDB" id="A0A179SGJ2"/>
<dbReference type="EMBL" id="LWHQ01000007">
    <property type="protein sequence ID" value="OAS27026.1"/>
    <property type="molecule type" value="Genomic_DNA"/>
</dbReference>
<evidence type="ECO:0000313" key="2">
    <source>
        <dbReference type="EMBL" id="OAS27026.1"/>
    </source>
</evidence>
<dbReference type="InterPro" id="IPR007803">
    <property type="entry name" value="Asp/Arg/Pro-Hydrxlase"/>
</dbReference>
<accession>A0A179SGJ2</accession>
<dbReference type="Proteomes" id="UP000078316">
    <property type="component" value="Unassembled WGS sequence"/>
</dbReference>
<evidence type="ECO:0000313" key="3">
    <source>
        <dbReference type="Proteomes" id="UP000078316"/>
    </source>
</evidence>
<evidence type="ECO:0000259" key="1">
    <source>
        <dbReference type="Pfam" id="PF05118"/>
    </source>
</evidence>
<dbReference type="Pfam" id="PF05118">
    <property type="entry name" value="Asp_Arg_Hydrox"/>
    <property type="match status" value="1"/>
</dbReference>
<proteinExistence type="predicted"/>
<comment type="caution">
    <text evidence="2">The sequence shown here is derived from an EMBL/GenBank/DDBJ whole genome shotgun (WGS) entry which is preliminary data.</text>
</comment>
<protein>
    <submittedName>
        <fullName evidence="2">Aspartyl beta-hydroxylase</fullName>
    </submittedName>
</protein>
<reference evidence="2 3" key="1">
    <citation type="submission" date="2016-04" db="EMBL/GenBank/DDBJ databases">
        <authorList>
            <person name="Evans L.H."/>
            <person name="Alamgir A."/>
            <person name="Owens N."/>
            <person name="Weber N.D."/>
            <person name="Virtaneva K."/>
            <person name="Barbian K."/>
            <person name="Babar A."/>
            <person name="Rosenke K."/>
        </authorList>
    </citation>
    <scope>NUCLEOTIDE SEQUENCE [LARGE SCALE GENOMIC DNA]</scope>
    <source>
        <strain evidence="2 3">PMB02</strain>
    </source>
</reference>
<feature type="domain" description="Aspartyl/asparaginy/proline hydroxylase" evidence="1">
    <location>
        <begin position="51"/>
        <end position="185"/>
    </location>
</feature>
<sequence length="216" mass="23045">MECGPRLDPAAVPDALRLPLSFDAAAMAADCAALAGGDWIDHFVRRNYDGDWSVIPLRARADAQHPIMMIQSDPEARNYVDTPFLAACPAIRAALAQFGSPLLSVRLMRLGPGSRIKEHRDPELSFEDGAVRLHVPVITHDGVAFRLNGRRVPMAAGTCWYLRLSDPHAVENPGPGERVHLVVDAQVTPALSALFAAATATAAPETTAATRPGATA</sequence>
<dbReference type="SUPFAM" id="SSF51197">
    <property type="entry name" value="Clavaminate synthase-like"/>
    <property type="match status" value="1"/>
</dbReference>
<gene>
    <name evidence="2" type="ORF">A5481_02765</name>
</gene>
<dbReference type="InterPro" id="IPR027443">
    <property type="entry name" value="IPNS-like_sf"/>
</dbReference>
<name>A0A179SGJ2_9HYPH</name>